<dbReference type="EMBL" id="JACTAG010000002">
    <property type="protein sequence ID" value="MBD3664656.1"/>
    <property type="molecule type" value="Genomic_DNA"/>
</dbReference>
<dbReference type="AlphaFoldDB" id="A0A927D5B3"/>
<organism evidence="2 3">
    <name type="scientific">Sulfitobacter aestuariivivens</name>
    <dbReference type="NCBI Taxonomy" id="2766981"/>
    <lineage>
        <taxon>Bacteria</taxon>
        <taxon>Pseudomonadati</taxon>
        <taxon>Pseudomonadota</taxon>
        <taxon>Alphaproteobacteria</taxon>
        <taxon>Rhodobacterales</taxon>
        <taxon>Roseobacteraceae</taxon>
        <taxon>Sulfitobacter</taxon>
    </lineage>
</organism>
<protein>
    <submittedName>
        <fullName evidence="2">GNAT family N-acetyltransferase</fullName>
    </submittedName>
</protein>
<gene>
    <name evidence="2" type="ORF">H9Q16_12040</name>
</gene>
<dbReference type="PANTHER" id="PTHR43792">
    <property type="entry name" value="GNAT FAMILY, PUTATIVE (AFU_ORTHOLOGUE AFUA_3G00765)-RELATED-RELATED"/>
    <property type="match status" value="1"/>
</dbReference>
<dbReference type="SUPFAM" id="SSF55729">
    <property type="entry name" value="Acyl-CoA N-acyltransferases (Nat)"/>
    <property type="match status" value="1"/>
</dbReference>
<dbReference type="InterPro" id="IPR000182">
    <property type="entry name" value="GNAT_dom"/>
</dbReference>
<accession>A0A927D5B3</accession>
<dbReference type="InterPro" id="IPR051531">
    <property type="entry name" value="N-acetyltransferase"/>
</dbReference>
<dbReference type="PANTHER" id="PTHR43792:SF1">
    <property type="entry name" value="N-ACETYLTRANSFERASE DOMAIN-CONTAINING PROTEIN"/>
    <property type="match status" value="1"/>
</dbReference>
<keyword evidence="3" id="KW-1185">Reference proteome</keyword>
<reference evidence="2" key="1">
    <citation type="submission" date="2020-08" db="EMBL/GenBank/DDBJ databases">
        <title>Sulfitobacter aestuariivivens sp. nov., isolated from a tidal flat.</title>
        <authorList>
            <person name="Park S."/>
            <person name="Yoon J.-H."/>
        </authorList>
    </citation>
    <scope>NUCLEOTIDE SEQUENCE</scope>
    <source>
        <strain evidence="2">TSTF-M16</strain>
    </source>
</reference>
<dbReference type="RefSeq" id="WP_191075677.1">
    <property type="nucleotide sequence ID" value="NZ_JACTAG010000002.1"/>
</dbReference>
<proteinExistence type="predicted"/>
<feature type="domain" description="N-acetyltransferase" evidence="1">
    <location>
        <begin position="16"/>
        <end position="174"/>
    </location>
</feature>
<dbReference type="GO" id="GO:0016747">
    <property type="term" value="F:acyltransferase activity, transferring groups other than amino-acyl groups"/>
    <property type="evidence" value="ECO:0007669"/>
    <property type="project" value="InterPro"/>
</dbReference>
<dbReference type="PROSITE" id="PS51186">
    <property type="entry name" value="GNAT"/>
    <property type="match status" value="1"/>
</dbReference>
<dbReference type="InterPro" id="IPR016181">
    <property type="entry name" value="Acyl_CoA_acyltransferase"/>
</dbReference>
<sequence length="174" mass="18846">MTTMTDTIPVVDTDRLRLRAPRLADLPALTDFFASPQSHTVGGPRDDLGSAMSLNATIGHWAVHGFGSWHIADPETDAYLGRTGFIMAPGWEEPELGWAVAQASQGKGIAQEATLAARRYGATHLGLDAVISYIRPSNTRSIALAERLGATLEKTHDHWRGAPCHVFRHPKEAA</sequence>
<dbReference type="Gene3D" id="3.40.630.30">
    <property type="match status" value="1"/>
</dbReference>
<evidence type="ECO:0000313" key="3">
    <source>
        <dbReference type="Proteomes" id="UP000635142"/>
    </source>
</evidence>
<name>A0A927D5B3_9RHOB</name>
<evidence type="ECO:0000259" key="1">
    <source>
        <dbReference type="PROSITE" id="PS51186"/>
    </source>
</evidence>
<evidence type="ECO:0000313" key="2">
    <source>
        <dbReference type="EMBL" id="MBD3664656.1"/>
    </source>
</evidence>
<dbReference type="Pfam" id="PF13302">
    <property type="entry name" value="Acetyltransf_3"/>
    <property type="match status" value="1"/>
</dbReference>
<comment type="caution">
    <text evidence="2">The sequence shown here is derived from an EMBL/GenBank/DDBJ whole genome shotgun (WGS) entry which is preliminary data.</text>
</comment>
<dbReference type="Proteomes" id="UP000635142">
    <property type="component" value="Unassembled WGS sequence"/>
</dbReference>